<organism evidence="2 3">
    <name type="scientific">Portunus trituberculatus</name>
    <name type="common">Swimming crab</name>
    <name type="synonym">Neptunus trituberculatus</name>
    <dbReference type="NCBI Taxonomy" id="210409"/>
    <lineage>
        <taxon>Eukaryota</taxon>
        <taxon>Metazoa</taxon>
        <taxon>Ecdysozoa</taxon>
        <taxon>Arthropoda</taxon>
        <taxon>Crustacea</taxon>
        <taxon>Multicrustacea</taxon>
        <taxon>Malacostraca</taxon>
        <taxon>Eumalacostraca</taxon>
        <taxon>Eucarida</taxon>
        <taxon>Decapoda</taxon>
        <taxon>Pleocyemata</taxon>
        <taxon>Brachyura</taxon>
        <taxon>Eubrachyura</taxon>
        <taxon>Portunoidea</taxon>
        <taxon>Portunidae</taxon>
        <taxon>Portuninae</taxon>
        <taxon>Portunus</taxon>
    </lineage>
</organism>
<proteinExistence type="predicted"/>
<evidence type="ECO:0000313" key="3">
    <source>
        <dbReference type="Proteomes" id="UP000324222"/>
    </source>
</evidence>
<gene>
    <name evidence="2" type="ORF">E2C01_015390</name>
</gene>
<evidence type="ECO:0000256" key="1">
    <source>
        <dbReference type="SAM" id="MobiDB-lite"/>
    </source>
</evidence>
<sequence length="127" mass="13685">MGGLEEVAKRCGGGGEEQWTSLRCDGSGVEGRGSERRGAWQPTRLSQSGEVGGVGRALLSPVARSAVRGSFCLPLLYLSLSPLPVRDPRRYHPLVRGCRPDSGGLKTARIFFLCPMGRTTLIYLARP</sequence>
<keyword evidence="3" id="KW-1185">Reference proteome</keyword>
<dbReference type="EMBL" id="VSRR010001080">
    <property type="protein sequence ID" value="MPC22376.1"/>
    <property type="molecule type" value="Genomic_DNA"/>
</dbReference>
<protein>
    <submittedName>
        <fullName evidence="2">Uncharacterized protein</fullName>
    </submittedName>
</protein>
<reference evidence="2 3" key="1">
    <citation type="submission" date="2019-05" db="EMBL/GenBank/DDBJ databases">
        <title>Another draft genome of Portunus trituberculatus and its Hox gene families provides insights of decapod evolution.</title>
        <authorList>
            <person name="Jeong J.-H."/>
            <person name="Song I."/>
            <person name="Kim S."/>
            <person name="Choi T."/>
            <person name="Kim D."/>
            <person name="Ryu S."/>
            <person name="Kim W."/>
        </authorList>
    </citation>
    <scope>NUCLEOTIDE SEQUENCE [LARGE SCALE GENOMIC DNA]</scope>
    <source>
        <tissue evidence="2">Muscle</tissue>
    </source>
</reference>
<evidence type="ECO:0000313" key="2">
    <source>
        <dbReference type="EMBL" id="MPC22376.1"/>
    </source>
</evidence>
<accession>A0A5B7DN23</accession>
<feature type="region of interest" description="Disordered" evidence="1">
    <location>
        <begin position="1"/>
        <end position="50"/>
    </location>
</feature>
<dbReference type="Proteomes" id="UP000324222">
    <property type="component" value="Unassembled WGS sequence"/>
</dbReference>
<comment type="caution">
    <text evidence="2">The sequence shown here is derived from an EMBL/GenBank/DDBJ whole genome shotgun (WGS) entry which is preliminary data.</text>
</comment>
<dbReference type="AlphaFoldDB" id="A0A5B7DN23"/>
<name>A0A5B7DN23_PORTR</name>